<dbReference type="Proteomes" id="UP000234296">
    <property type="component" value="Unassembled WGS sequence"/>
</dbReference>
<reference evidence="2" key="1">
    <citation type="submission" date="2017-12" db="EMBL/GenBank/DDBJ databases">
        <title>The genome sequence of Pantoea sp. 596.</title>
        <authorList>
            <person name="Gao J."/>
            <person name="Mao X."/>
            <person name="Sun J."/>
        </authorList>
    </citation>
    <scope>NUCLEOTIDE SEQUENCE [LARGE SCALE GENOMIC DNA]</scope>
    <source>
        <strain evidence="2">596</strain>
    </source>
</reference>
<protein>
    <submittedName>
        <fullName evidence="1">Uncharacterized protein</fullName>
    </submittedName>
</protein>
<name>A0ABX4SXG3_9GAMM</name>
<sequence>MDIEVCDLAMDAVRSVMGQAVINMLDEGIPITNDSLVGYMAAMFEDEARSCVAELAMYLFGVSKH</sequence>
<evidence type="ECO:0000313" key="1">
    <source>
        <dbReference type="EMBL" id="PLR26318.1"/>
    </source>
</evidence>
<comment type="caution">
    <text evidence="1">The sequence shown here is derived from an EMBL/GenBank/DDBJ whole genome shotgun (WGS) entry which is preliminary data.</text>
</comment>
<evidence type="ECO:0000313" key="2">
    <source>
        <dbReference type="Proteomes" id="UP000234296"/>
    </source>
</evidence>
<proteinExistence type="predicted"/>
<keyword evidence="2" id="KW-1185">Reference proteome</keyword>
<organism evidence="1 2">
    <name type="scientific">Pantoea endophytica</name>
    <dbReference type="NCBI Taxonomy" id="92488"/>
    <lineage>
        <taxon>Bacteria</taxon>
        <taxon>Pseudomonadati</taxon>
        <taxon>Pseudomonadota</taxon>
        <taxon>Gammaproteobacteria</taxon>
        <taxon>Enterobacterales</taxon>
        <taxon>Erwiniaceae</taxon>
        <taxon>Pantoea</taxon>
    </lineage>
</organism>
<accession>A0ABX4SXG3</accession>
<dbReference type="RefSeq" id="WP_101761634.1">
    <property type="nucleotide sequence ID" value="NZ_PJRT01000005.1"/>
</dbReference>
<gene>
    <name evidence="1" type="ORF">PZBJ_05895</name>
</gene>
<dbReference type="EMBL" id="PJRT01000005">
    <property type="protein sequence ID" value="PLR26318.1"/>
    <property type="molecule type" value="Genomic_DNA"/>
</dbReference>